<dbReference type="KEGG" id="nch:A0U93_06740"/>
<dbReference type="HAMAP" id="MF_00135">
    <property type="entry name" value="PRAI"/>
    <property type="match status" value="1"/>
</dbReference>
<organism evidence="10 11">
    <name type="scientific">Neoasaia chiangmaiensis</name>
    <dbReference type="NCBI Taxonomy" id="320497"/>
    <lineage>
        <taxon>Bacteria</taxon>
        <taxon>Pseudomonadati</taxon>
        <taxon>Pseudomonadota</taxon>
        <taxon>Alphaproteobacteria</taxon>
        <taxon>Acetobacterales</taxon>
        <taxon>Acetobacteraceae</taxon>
        <taxon>Neoasaia</taxon>
    </lineage>
</organism>
<dbReference type="InterPro" id="IPR001240">
    <property type="entry name" value="PRAI_dom"/>
</dbReference>
<evidence type="ECO:0000313" key="11">
    <source>
        <dbReference type="Proteomes" id="UP000188604"/>
    </source>
</evidence>
<reference evidence="10 11" key="1">
    <citation type="submission" date="2016-03" db="EMBL/GenBank/DDBJ databases">
        <title>Acetic acid bacteria sequencing.</title>
        <authorList>
            <person name="Brandt J."/>
            <person name="Jakob F."/>
            <person name="Vogel R.F."/>
        </authorList>
    </citation>
    <scope>NUCLEOTIDE SEQUENCE [LARGE SCALE GENOMIC DNA]</scope>
    <source>
        <strain evidence="10 11">NBRC 101099</strain>
    </source>
</reference>
<comment type="catalytic activity">
    <reaction evidence="1 9">
        <text>N-(5-phospho-beta-D-ribosyl)anthranilate = 1-(2-carboxyphenylamino)-1-deoxy-D-ribulose 5-phosphate</text>
        <dbReference type="Rhea" id="RHEA:21540"/>
        <dbReference type="ChEBI" id="CHEBI:18277"/>
        <dbReference type="ChEBI" id="CHEBI:58613"/>
        <dbReference type="EC" id="5.3.1.24"/>
    </reaction>
</comment>
<dbReference type="InterPro" id="IPR013785">
    <property type="entry name" value="Aldolase_TIM"/>
</dbReference>
<evidence type="ECO:0000256" key="3">
    <source>
        <dbReference type="ARBA" id="ARBA00012572"/>
    </source>
</evidence>
<keyword evidence="6 9" id="KW-0822">Tryptophan biosynthesis</keyword>
<keyword evidence="8 9" id="KW-0413">Isomerase</keyword>
<evidence type="ECO:0000313" key="10">
    <source>
        <dbReference type="EMBL" id="AQS87677.1"/>
    </source>
</evidence>
<evidence type="ECO:0000256" key="6">
    <source>
        <dbReference type="ARBA" id="ARBA00022822"/>
    </source>
</evidence>
<evidence type="ECO:0000256" key="4">
    <source>
        <dbReference type="ARBA" id="ARBA00022272"/>
    </source>
</evidence>
<dbReference type="PANTHER" id="PTHR42894">
    <property type="entry name" value="N-(5'-PHOSPHORIBOSYL)ANTHRANILATE ISOMERASE"/>
    <property type="match status" value="1"/>
</dbReference>
<dbReference type="NCBIfam" id="NF002295">
    <property type="entry name" value="PRK01222.1-1"/>
    <property type="match status" value="1"/>
</dbReference>
<sequence>MTIGVKICGLTEENGLHAAIDSGADWIGFVFFPRSPRFVSIRRATELVQKIPAGGPARVGLFVKASDDDIASVLTDVELDVLQIYDTPQRAEAIRRRFGLPVWQACGITRSEDLPQATVLDGFVIEARAGSQATRPGGNGQTFDWRLTRDWPAPATWLLAGGLTPANVGTAIAQSGAQAVDVSSGVEASLGVKDPALIRKFIQAARGSCLPAGN</sequence>
<dbReference type="STRING" id="320497.A0U93_06740"/>
<dbReference type="GO" id="GO:0000162">
    <property type="term" value="P:L-tryptophan biosynthetic process"/>
    <property type="evidence" value="ECO:0007669"/>
    <property type="project" value="UniProtKB-UniRule"/>
</dbReference>
<comment type="pathway">
    <text evidence="2 9">Amino-acid biosynthesis; L-tryptophan biosynthesis; L-tryptophan from chorismate: step 3/5.</text>
</comment>
<dbReference type="Proteomes" id="UP000188604">
    <property type="component" value="Chromosome"/>
</dbReference>
<evidence type="ECO:0000256" key="9">
    <source>
        <dbReference type="HAMAP-Rule" id="MF_00135"/>
    </source>
</evidence>
<dbReference type="PANTHER" id="PTHR42894:SF1">
    <property type="entry name" value="N-(5'-PHOSPHORIBOSYL)ANTHRANILATE ISOMERASE"/>
    <property type="match status" value="1"/>
</dbReference>
<evidence type="ECO:0000256" key="5">
    <source>
        <dbReference type="ARBA" id="ARBA00022605"/>
    </source>
</evidence>
<evidence type="ECO:0000256" key="2">
    <source>
        <dbReference type="ARBA" id="ARBA00004664"/>
    </source>
</evidence>
<protein>
    <recommendedName>
        <fullName evidence="4 9">N-(5'-phosphoribosyl)anthranilate isomerase</fullName>
        <shortName evidence="9">PRAI</shortName>
        <ecNumber evidence="3 9">5.3.1.24</ecNumber>
    </recommendedName>
</protein>
<evidence type="ECO:0000256" key="8">
    <source>
        <dbReference type="ARBA" id="ARBA00023235"/>
    </source>
</evidence>
<name>A0A1U9KPF3_9PROT</name>
<accession>A0A1U9KPF3</accession>
<keyword evidence="11" id="KW-1185">Reference proteome</keyword>
<keyword evidence="5 9" id="KW-0028">Amino-acid biosynthesis</keyword>
<dbReference type="UniPathway" id="UPA00035">
    <property type="reaction ID" value="UER00042"/>
</dbReference>
<dbReference type="InterPro" id="IPR011060">
    <property type="entry name" value="RibuloseP-bd_barrel"/>
</dbReference>
<dbReference type="Gene3D" id="3.20.20.70">
    <property type="entry name" value="Aldolase class I"/>
    <property type="match status" value="1"/>
</dbReference>
<dbReference type="RefSeq" id="WP_077806669.1">
    <property type="nucleotide sequence ID" value="NZ_BJXS01000002.1"/>
</dbReference>
<comment type="similarity">
    <text evidence="9">Belongs to the TrpF family.</text>
</comment>
<gene>
    <name evidence="9" type="primary">trpF</name>
    <name evidence="10" type="ORF">A0U93_06740</name>
</gene>
<dbReference type="InterPro" id="IPR044643">
    <property type="entry name" value="TrpF_fam"/>
</dbReference>
<dbReference type="Pfam" id="PF00697">
    <property type="entry name" value="PRAI"/>
    <property type="match status" value="1"/>
</dbReference>
<dbReference type="SUPFAM" id="SSF51366">
    <property type="entry name" value="Ribulose-phoshate binding barrel"/>
    <property type="match status" value="1"/>
</dbReference>
<evidence type="ECO:0000256" key="1">
    <source>
        <dbReference type="ARBA" id="ARBA00001164"/>
    </source>
</evidence>
<proteinExistence type="inferred from homology"/>
<dbReference type="GO" id="GO:0004640">
    <property type="term" value="F:phosphoribosylanthranilate isomerase activity"/>
    <property type="evidence" value="ECO:0007669"/>
    <property type="project" value="UniProtKB-UniRule"/>
</dbReference>
<dbReference type="OrthoDB" id="9796196at2"/>
<dbReference type="CDD" id="cd00405">
    <property type="entry name" value="PRAI"/>
    <property type="match status" value="1"/>
</dbReference>
<dbReference type="EMBL" id="CP014691">
    <property type="protein sequence ID" value="AQS87677.1"/>
    <property type="molecule type" value="Genomic_DNA"/>
</dbReference>
<dbReference type="EC" id="5.3.1.24" evidence="3 9"/>
<dbReference type="AlphaFoldDB" id="A0A1U9KPF3"/>
<evidence type="ECO:0000256" key="7">
    <source>
        <dbReference type="ARBA" id="ARBA00023141"/>
    </source>
</evidence>
<keyword evidence="7 9" id="KW-0057">Aromatic amino acid biosynthesis</keyword>